<dbReference type="EMBL" id="JARJCM010000071">
    <property type="protein sequence ID" value="KAJ7032657.1"/>
    <property type="molecule type" value="Genomic_DNA"/>
</dbReference>
<keyword evidence="1" id="KW-0863">Zinc-finger</keyword>
<gene>
    <name evidence="4" type="ORF">C8F04DRAFT_1261740</name>
</gene>
<feature type="compositionally biased region" description="Low complexity" evidence="2">
    <location>
        <begin position="25"/>
        <end position="34"/>
    </location>
</feature>
<sequence length="400" mass="43205">MSQSGTPRWHPKDMKTGSPPPPRPQSTSQTTSPNPQTPPGHSTLGGDSAHVQTDLLAEVKSTVPAAPPARIFASAASQPPSAPPPAAPSVQKAKPQLNKSSELTVIVDRDSGILALPLARIKARVKAAIAATDTEKLRGILLRGVNVLPSGRLLIAVDSSKTAKLLKQSAAHWVPRITKNSSLVVPHCQIVVNSIPTTLDPSSPSAAAQLYAHNRSVFSNPSVIVSMQWLNPKAVHDPKKKVSSLLVTISDVSTADQCIYQGLAVESTICYPHRYEEPPTVCYNCQQYGHTQHQCRQPSPIYARCTGPHCSSSCPTSSTKCAPGKRCEHFSPRCANCQGKHPSFHKECPVRVAQCELQRERLRGRIFFDPCFDPFANHHDDDAPFFFESTPSQAPPPASQ</sequence>
<evidence type="ECO:0000259" key="3">
    <source>
        <dbReference type="PROSITE" id="PS50158"/>
    </source>
</evidence>
<evidence type="ECO:0000256" key="2">
    <source>
        <dbReference type="SAM" id="MobiDB-lite"/>
    </source>
</evidence>
<dbReference type="InterPro" id="IPR001878">
    <property type="entry name" value="Znf_CCHC"/>
</dbReference>
<keyword evidence="5" id="KW-1185">Reference proteome</keyword>
<protein>
    <recommendedName>
        <fullName evidence="3">CCHC-type domain-containing protein</fullName>
    </recommendedName>
</protein>
<dbReference type="Proteomes" id="UP001218188">
    <property type="component" value="Unassembled WGS sequence"/>
</dbReference>
<name>A0AAD6SSK1_9AGAR</name>
<reference evidence="4" key="1">
    <citation type="submission" date="2023-03" db="EMBL/GenBank/DDBJ databases">
        <title>Massive genome expansion in bonnet fungi (Mycena s.s.) driven by repeated elements and novel gene families across ecological guilds.</title>
        <authorList>
            <consortium name="Lawrence Berkeley National Laboratory"/>
            <person name="Harder C.B."/>
            <person name="Miyauchi S."/>
            <person name="Viragh M."/>
            <person name="Kuo A."/>
            <person name="Thoen E."/>
            <person name="Andreopoulos B."/>
            <person name="Lu D."/>
            <person name="Skrede I."/>
            <person name="Drula E."/>
            <person name="Henrissat B."/>
            <person name="Morin E."/>
            <person name="Kohler A."/>
            <person name="Barry K."/>
            <person name="LaButti K."/>
            <person name="Morin E."/>
            <person name="Salamov A."/>
            <person name="Lipzen A."/>
            <person name="Mereny Z."/>
            <person name="Hegedus B."/>
            <person name="Baldrian P."/>
            <person name="Stursova M."/>
            <person name="Weitz H."/>
            <person name="Taylor A."/>
            <person name="Grigoriev I.V."/>
            <person name="Nagy L.G."/>
            <person name="Martin F."/>
            <person name="Kauserud H."/>
        </authorList>
    </citation>
    <scope>NUCLEOTIDE SEQUENCE</scope>
    <source>
        <strain evidence="4">CBHHK200</strain>
    </source>
</reference>
<feature type="region of interest" description="Disordered" evidence="2">
    <location>
        <begin position="1"/>
        <end position="60"/>
    </location>
</feature>
<evidence type="ECO:0000256" key="1">
    <source>
        <dbReference type="PROSITE-ProRule" id="PRU00047"/>
    </source>
</evidence>
<organism evidence="4 5">
    <name type="scientific">Mycena alexandri</name>
    <dbReference type="NCBI Taxonomy" id="1745969"/>
    <lineage>
        <taxon>Eukaryota</taxon>
        <taxon>Fungi</taxon>
        <taxon>Dikarya</taxon>
        <taxon>Basidiomycota</taxon>
        <taxon>Agaricomycotina</taxon>
        <taxon>Agaricomycetes</taxon>
        <taxon>Agaricomycetidae</taxon>
        <taxon>Agaricales</taxon>
        <taxon>Marasmiineae</taxon>
        <taxon>Mycenaceae</taxon>
        <taxon>Mycena</taxon>
    </lineage>
</organism>
<comment type="caution">
    <text evidence="4">The sequence shown here is derived from an EMBL/GenBank/DDBJ whole genome shotgun (WGS) entry which is preliminary data.</text>
</comment>
<evidence type="ECO:0000313" key="4">
    <source>
        <dbReference type="EMBL" id="KAJ7032657.1"/>
    </source>
</evidence>
<accession>A0AAD6SSK1</accession>
<dbReference type="PROSITE" id="PS50158">
    <property type="entry name" value="ZF_CCHC"/>
    <property type="match status" value="1"/>
</dbReference>
<feature type="region of interest" description="Disordered" evidence="2">
    <location>
        <begin position="75"/>
        <end position="98"/>
    </location>
</feature>
<dbReference type="AlphaFoldDB" id="A0AAD6SSK1"/>
<evidence type="ECO:0000313" key="5">
    <source>
        <dbReference type="Proteomes" id="UP001218188"/>
    </source>
</evidence>
<dbReference type="GO" id="GO:0008270">
    <property type="term" value="F:zinc ion binding"/>
    <property type="evidence" value="ECO:0007669"/>
    <property type="project" value="UniProtKB-KW"/>
</dbReference>
<keyword evidence="1" id="KW-0862">Zinc</keyword>
<dbReference type="GO" id="GO:0003676">
    <property type="term" value="F:nucleic acid binding"/>
    <property type="evidence" value="ECO:0007669"/>
    <property type="project" value="InterPro"/>
</dbReference>
<keyword evidence="1" id="KW-0479">Metal-binding</keyword>
<proteinExistence type="predicted"/>
<feature type="domain" description="CCHC-type" evidence="3">
    <location>
        <begin position="282"/>
        <end position="297"/>
    </location>
</feature>